<dbReference type="EMBL" id="CM001439">
    <property type="protein sequence ID" value="EHR50964.1"/>
    <property type="molecule type" value="Genomic_DNA"/>
</dbReference>
<feature type="region of interest" description="Disordered" evidence="1">
    <location>
        <begin position="99"/>
        <end position="122"/>
    </location>
</feature>
<dbReference type="Proteomes" id="UP000004926">
    <property type="component" value="Chromosome"/>
</dbReference>
<evidence type="ECO:0000313" key="3">
    <source>
        <dbReference type="EMBL" id="EHR50964.1"/>
    </source>
</evidence>
<protein>
    <recommendedName>
        <fullName evidence="5">Transmembrane protein</fullName>
    </recommendedName>
</protein>
<dbReference type="InterPro" id="IPR039708">
    <property type="entry name" value="MT1774/Rv1733c-like"/>
</dbReference>
<dbReference type="PANTHER" id="PTHR42305">
    <property type="entry name" value="MEMBRANE PROTEIN RV1733C-RELATED"/>
    <property type="match status" value="1"/>
</dbReference>
<evidence type="ECO:0008006" key="5">
    <source>
        <dbReference type="Google" id="ProtNLM"/>
    </source>
</evidence>
<feature type="transmembrane region" description="Helical" evidence="2">
    <location>
        <begin position="46"/>
        <end position="66"/>
    </location>
</feature>
<proteinExistence type="predicted"/>
<sequence length="212" mass="22935">MPELLELSSPQGRRGPRGPQGPKRAPWRYVLPGPAPLVRRVDRVEAAAFAATVLLALLAVPAAAAVGRRAHARQVRLAREQATNRHPVTAVVPADATRRRTPAVTSRVVPGRRRTQRGQRRRGPITAAERVVWLDRRGEVVPAPVSARRATGVATMVGIGSWLAAAAGLAAGYASVKAVLAGYRLRAWGRAWERVAAEWARREASDEPPMEE</sequence>
<dbReference type="AlphaFoldDB" id="H5X2M5"/>
<dbReference type="PANTHER" id="PTHR42305:SF1">
    <property type="entry name" value="MEMBRANE PROTEIN RV1733C-RELATED"/>
    <property type="match status" value="1"/>
</dbReference>
<evidence type="ECO:0000256" key="1">
    <source>
        <dbReference type="SAM" id="MobiDB-lite"/>
    </source>
</evidence>
<reference evidence="3 4" key="1">
    <citation type="journal article" date="2012" name="Stand. Genomic Sci.">
        <title>Genome sequence of the ocean sediment bacterium Saccharomonospora marina type strain (XMU15(T)).</title>
        <authorList>
            <person name="Klenk H.P."/>
            <person name="Lu M."/>
            <person name="Lucas S."/>
            <person name="Lapidus A."/>
            <person name="Copeland A."/>
            <person name="Pitluck S."/>
            <person name="Goodwin L.A."/>
            <person name="Han C."/>
            <person name="Tapia R."/>
            <person name="Brambilla E.M."/>
            <person name="Potter G."/>
            <person name="Land M."/>
            <person name="Ivanova N."/>
            <person name="Rohde M."/>
            <person name="Goker M."/>
            <person name="Detter J.C."/>
            <person name="Li W.J."/>
            <person name="Kyrpides N.C."/>
            <person name="Woyke T."/>
        </authorList>
    </citation>
    <scope>NUCLEOTIDE SEQUENCE [LARGE SCALE GENOMIC DNA]</scope>
    <source>
        <strain evidence="3 4">XMU15</strain>
    </source>
</reference>
<organism evidence="3 4">
    <name type="scientific">Saccharomonospora marina XMU15</name>
    <dbReference type="NCBI Taxonomy" id="882083"/>
    <lineage>
        <taxon>Bacteria</taxon>
        <taxon>Bacillati</taxon>
        <taxon>Actinomycetota</taxon>
        <taxon>Actinomycetes</taxon>
        <taxon>Pseudonocardiales</taxon>
        <taxon>Pseudonocardiaceae</taxon>
        <taxon>Saccharomonospora</taxon>
    </lineage>
</organism>
<gene>
    <name evidence="3" type="ORF">SacmaDRAFT_2723</name>
</gene>
<dbReference type="HOGENOM" id="CLU_084215_2_1_11"/>
<name>H5X2M5_9PSEU</name>
<evidence type="ECO:0000313" key="4">
    <source>
        <dbReference type="Proteomes" id="UP000004926"/>
    </source>
</evidence>
<dbReference type="RefSeq" id="WP_009154349.1">
    <property type="nucleotide sequence ID" value="NZ_CM001439.1"/>
</dbReference>
<feature type="compositionally biased region" description="Basic residues" evidence="1">
    <location>
        <begin position="110"/>
        <end position="122"/>
    </location>
</feature>
<evidence type="ECO:0000256" key="2">
    <source>
        <dbReference type="SAM" id="Phobius"/>
    </source>
</evidence>
<keyword evidence="2" id="KW-0472">Membrane</keyword>
<keyword evidence="2" id="KW-1133">Transmembrane helix</keyword>
<feature type="region of interest" description="Disordered" evidence="1">
    <location>
        <begin position="1"/>
        <end position="26"/>
    </location>
</feature>
<accession>H5X2M5</accession>
<dbReference type="STRING" id="882083.SacmaDRAFT_2723"/>
<keyword evidence="2" id="KW-0812">Transmembrane</keyword>
<keyword evidence="4" id="KW-1185">Reference proteome</keyword>